<dbReference type="FunFam" id="1.10.132.60:FF:000007">
    <property type="entry name" value="DNA polymerase"/>
    <property type="match status" value="1"/>
</dbReference>
<evidence type="ECO:0000259" key="23">
    <source>
        <dbReference type="Pfam" id="PF00136"/>
    </source>
</evidence>
<dbReference type="InterPro" id="IPR006172">
    <property type="entry name" value="DNA-dir_DNA_pol_B"/>
</dbReference>
<dbReference type="InterPro" id="IPR023211">
    <property type="entry name" value="DNA_pol_palm_dom_sf"/>
</dbReference>
<dbReference type="Gene3D" id="3.30.342.10">
    <property type="entry name" value="DNA Polymerase, chain B, domain 1"/>
    <property type="match status" value="1"/>
</dbReference>
<evidence type="ECO:0000256" key="16">
    <source>
        <dbReference type="ARBA" id="ARBA00023204"/>
    </source>
</evidence>
<dbReference type="InterPro" id="IPR043502">
    <property type="entry name" value="DNA/RNA_pol_sf"/>
</dbReference>
<evidence type="ECO:0000256" key="22">
    <source>
        <dbReference type="SAM" id="MobiDB-lite"/>
    </source>
</evidence>
<gene>
    <name evidence="27" type="ORF">CTheo_2212</name>
</gene>
<dbReference type="SUPFAM" id="SSF56672">
    <property type="entry name" value="DNA/RNA polymerases"/>
    <property type="match status" value="1"/>
</dbReference>
<feature type="binding site" evidence="20">
    <location>
        <position position="1628"/>
    </location>
    <ligand>
        <name>Zn(2+)</name>
        <dbReference type="ChEBI" id="CHEBI:29105"/>
    </ligand>
</feature>
<evidence type="ECO:0000256" key="19">
    <source>
        <dbReference type="ARBA" id="ARBA00066055"/>
    </source>
</evidence>
<dbReference type="InterPro" id="IPR005301">
    <property type="entry name" value="MOB_kinase_act_fam"/>
</dbReference>
<feature type="compositionally biased region" description="Polar residues" evidence="22">
    <location>
        <begin position="284"/>
        <end position="306"/>
    </location>
</feature>
<dbReference type="PANTHER" id="PTHR45812">
    <property type="entry name" value="DNA POLYMERASE ZETA CATALYTIC SUBUNIT"/>
    <property type="match status" value="1"/>
</dbReference>
<dbReference type="Gene3D" id="1.10.287.690">
    <property type="entry name" value="Helix hairpin bin"/>
    <property type="match status" value="1"/>
</dbReference>
<feature type="binding site" evidence="20">
    <location>
        <position position="1710"/>
    </location>
    <ligand>
        <name>Zn(2+)</name>
        <dbReference type="ChEBI" id="CHEBI:29105"/>
    </ligand>
</feature>
<feature type="region of interest" description="Disordered" evidence="22">
    <location>
        <begin position="206"/>
        <end position="226"/>
    </location>
</feature>
<dbReference type="SMART" id="SM00486">
    <property type="entry name" value="POLBc"/>
    <property type="match status" value="1"/>
</dbReference>
<protein>
    <recommendedName>
        <fullName evidence="21">DNA polymerase</fullName>
        <ecNumber evidence="21">2.7.7.7</ecNumber>
    </recommendedName>
</protein>
<keyword evidence="13 21" id="KW-0408">Iron</keyword>
<keyword evidence="6 21" id="KW-0548">Nucleotidyltransferase</keyword>
<feature type="region of interest" description="Disordered" evidence="22">
    <location>
        <begin position="484"/>
        <end position="540"/>
    </location>
</feature>
<keyword evidence="17 21" id="KW-0539">Nucleus</keyword>
<dbReference type="Proteomes" id="UP000383932">
    <property type="component" value="Unassembled WGS sequence"/>
</dbReference>
<evidence type="ECO:0000256" key="3">
    <source>
        <dbReference type="ARBA" id="ARBA00005755"/>
    </source>
</evidence>
<evidence type="ECO:0000256" key="13">
    <source>
        <dbReference type="ARBA" id="ARBA00023004"/>
    </source>
</evidence>
<dbReference type="Pfam" id="PF03637">
    <property type="entry name" value="Mob1_phocein"/>
    <property type="match status" value="1"/>
</dbReference>
<feature type="domain" description="C4-type zinc-finger of DNA polymerase delta" evidence="25">
    <location>
        <begin position="1448"/>
        <end position="1517"/>
    </location>
</feature>
<keyword evidence="8 20" id="KW-0479">Metal-binding</keyword>
<dbReference type="SMART" id="SM01388">
    <property type="entry name" value="Mob1_phocein"/>
    <property type="match status" value="1"/>
</dbReference>
<feature type="region of interest" description="Disordered" evidence="22">
    <location>
        <begin position="395"/>
        <end position="444"/>
    </location>
</feature>
<dbReference type="Gene3D" id="3.90.1600.10">
    <property type="entry name" value="Palm domain of DNA polymerase"/>
    <property type="match status" value="1"/>
</dbReference>
<dbReference type="GO" id="GO:0042276">
    <property type="term" value="P:error-prone translesion synthesis"/>
    <property type="evidence" value="ECO:0007669"/>
    <property type="project" value="TreeGrafter"/>
</dbReference>
<evidence type="ECO:0000259" key="25">
    <source>
        <dbReference type="Pfam" id="PF14260"/>
    </source>
</evidence>
<dbReference type="SUPFAM" id="SSF53098">
    <property type="entry name" value="Ribonuclease H-like"/>
    <property type="match status" value="1"/>
</dbReference>
<dbReference type="GO" id="GO:0000724">
    <property type="term" value="P:double-strand break repair via homologous recombination"/>
    <property type="evidence" value="ECO:0007669"/>
    <property type="project" value="TreeGrafter"/>
</dbReference>
<dbReference type="CDD" id="cd05778">
    <property type="entry name" value="DNA_polB_zeta_exo"/>
    <property type="match status" value="1"/>
</dbReference>
<dbReference type="Gene3D" id="1.20.140.30">
    <property type="entry name" value="MOB kinase activator"/>
    <property type="match status" value="1"/>
</dbReference>
<dbReference type="EC" id="2.7.7.7" evidence="21"/>
<evidence type="ECO:0000256" key="14">
    <source>
        <dbReference type="ARBA" id="ARBA00023014"/>
    </source>
</evidence>
<dbReference type="Gene3D" id="3.30.420.10">
    <property type="entry name" value="Ribonuclease H-like superfamily/Ribonuclease H"/>
    <property type="match status" value="1"/>
</dbReference>
<dbReference type="InterPro" id="IPR036703">
    <property type="entry name" value="MOB_kinase_act_sf"/>
</dbReference>
<feature type="domain" description="DNA-directed DNA polymerase family B exonuclease" evidence="24">
    <location>
        <begin position="707"/>
        <end position="891"/>
    </location>
</feature>
<dbReference type="InterPro" id="IPR006134">
    <property type="entry name" value="DNA-dir_DNA_pol_B_multi_dom"/>
</dbReference>
<dbReference type="FunFam" id="1.10.287.690:FF:000002">
    <property type="entry name" value="DNA polymerase zeta"/>
    <property type="match status" value="1"/>
</dbReference>
<keyword evidence="14 21" id="KW-0411">Iron-sulfur</keyword>
<feature type="binding site" evidence="20">
    <location>
        <position position="1715"/>
    </location>
    <ligand>
        <name>Zn(2+)</name>
        <dbReference type="ChEBI" id="CHEBI:29105"/>
    </ligand>
</feature>
<sequence>MMVQWPRKMAIGRYIRSLTQALNRAIAISLKRNPFEARFVRAVILVKGVNFYGFHCSYSPFLKVIMADPSMIQRAATVLRSGAVMRQKIQTFETHISYLLQFMCDFGLYGCGWLEFSRYHIREGTLETVAQAVSLPGQYTKSPHTKASRMSVEIDIISHQILNRNKLSQRHLHHKLTIPAPAPSSEPLVQSVRELWDAERARRTAIGLNPTPELPGDGNASQRGLGARWEQEPLFWEQLRARMVHQNTEANVVQGWEKWVMTAFESVEALWEEGWKTWAPQLSGTATDETARPASQINPFGSTQVEQDPEHENAPDPRTPDAKRDVKLGDVDEDIAAGQALQNLVIAAEEADWHDEQWDELLYDDELREMATQGTTSREIRSAFEQEPQSLLHAATTHSAPPKVSEAGGWSPVSHVKRTYPKSSQSRLSPSSTPTKKLNIKDSPSKFDRILEDFGKAPIKMPILARRGSDSIISKPTPARALARKRADSQTPVLEAQGNPFLDLHVDRPSKSARSEDNSTSPVSRRRKLSEQSTQSEPARKITRWADLEERLLDITYRAPEPGFVAPQSTAYEYNRRPPNARELVDSLALYGLPSKIYRAPYYSDERDVPKQPMRYAGRVYHIKGGVGVGSLENWESSGEMAPTSLNVVVDINGWEYAGVPPSSRIVKQWLDSAPSQDVVKRGPDLGRSQIQGPTQNTHGFKITQRKAEGSGAREKQMISVMSIEVFVCTRGDLLPNPSEDEVSCLFYSFSDSGGDAENRADYETGCIVVCPEEPLVDTRWIPGYQIEIVSTELDLLNALIDLVREWDPDILVGWQVQTASWGYIEARCQTIGLSMAEEIARVSASHGRKQGSERWDETHGASFHVVGRHVLNIWRIMRSEQTLDQYTYENVAFHLMHKRVPKYTPKTLTQWFRSGVPSRMVRLLKYWADRTVTILDLLDQTELILRTAESARIIGVDFMSVLTRGSQFKVESIMFKIAKQENFILISPSREQVGSQNACECLPLVMEPESAFYTPLVVLDFQSLYPSIMIAYNYCYSTFVGRCVLFQGRNKFGVTELDLPPGLLETIGEKNIHIAANGMAYVKRNVREGLLGRMLTELLDTRIMVKQAMKSARGDRSLLKILNARQLSLKFICNVTYGYTSAGFSGRMPAAEIADSIVQSARFQAIATIEETPKWGARVVYGDTDSLFVYLPGRTKEEAFRIGNEIANVITTNNPPPIKLKFEKVYYPCLLMAKKHYVGFKYENPDDKEPEFDAKGIETVRRDGIPAGQKMVERCLNQDFSAAKKYCTSSWTKILKGQVSIQDFIFAKEVRLGTYSDKVPPPPGATVAARKIALDPMAEPQYGERVPYVITRGEPGSRLVDRAAPPDELLKDRHKNIDEAYYITHMLIPPLERIFNLVGANVQQWFEDMPKPARSVTKRASSIAFREGEIETNDRYNIDGHFRKLECAVCKQPSDADVCDDCLQDPTFSGKILLERLRKVEHRAKSVHLVCATCTSSPASEVIMCESLECPWMYARVKYSRKLENTKHVQEVVTRFPDLRIQSRGGSPSDVVGLDAKTRTFKPRKDVPEGTKQYQLRKYAEATLGSGNLRLAVVLPDGEDLNEWLAVHTVDFFNHLNMLYGTVTEFCTPQQCPIMSAGPRYEYLWEDGVTYKRPTKLSAPDYVDALMNWVQGLLDDEKVFPNKIGVPFPRNFQATVKTIVRRLFRVYAHLYSHHFEQISALGIEAHLNTSYRHFFLFINEFDLVDKKELVPLDELNDAILAEDKGR</sequence>
<accession>A0A5N5QR89</accession>
<evidence type="ECO:0000256" key="2">
    <source>
        <dbReference type="ARBA" id="ARBA00004123"/>
    </source>
</evidence>
<comment type="catalytic activity">
    <reaction evidence="18 21">
        <text>DNA(n) + a 2'-deoxyribonucleoside 5'-triphosphate = DNA(n+1) + diphosphate</text>
        <dbReference type="Rhea" id="RHEA:22508"/>
        <dbReference type="Rhea" id="RHEA-COMP:17339"/>
        <dbReference type="Rhea" id="RHEA-COMP:17340"/>
        <dbReference type="ChEBI" id="CHEBI:33019"/>
        <dbReference type="ChEBI" id="CHEBI:61560"/>
        <dbReference type="ChEBI" id="CHEBI:173112"/>
        <dbReference type="EC" id="2.7.7.7"/>
    </reaction>
</comment>
<keyword evidence="9" id="KW-0227">DNA damage</keyword>
<keyword evidence="11 20" id="KW-0862">Zinc</keyword>
<dbReference type="InterPro" id="IPR030559">
    <property type="entry name" value="PolZ_Rev3"/>
</dbReference>
<dbReference type="OrthoDB" id="2414538at2759"/>
<dbReference type="Pfam" id="PF14260">
    <property type="entry name" value="zf-C4pol"/>
    <property type="match status" value="1"/>
</dbReference>
<evidence type="ECO:0000256" key="20">
    <source>
        <dbReference type="PIRSR" id="PIRSR605301-1"/>
    </source>
</evidence>
<keyword evidence="16" id="KW-0234">DNA repair</keyword>
<dbReference type="CDD" id="cd05534">
    <property type="entry name" value="POLBc_zeta"/>
    <property type="match status" value="1"/>
</dbReference>
<evidence type="ECO:0000256" key="7">
    <source>
        <dbReference type="ARBA" id="ARBA00022705"/>
    </source>
</evidence>
<dbReference type="InterPro" id="IPR012337">
    <property type="entry name" value="RNaseH-like_sf"/>
</dbReference>
<evidence type="ECO:0000256" key="5">
    <source>
        <dbReference type="ARBA" id="ARBA00022679"/>
    </source>
</evidence>
<dbReference type="Pfam" id="PF24055">
    <property type="entry name" value="POL3_N"/>
    <property type="match status" value="1"/>
</dbReference>
<keyword evidence="28" id="KW-1185">Reference proteome</keyword>
<evidence type="ECO:0000256" key="18">
    <source>
        <dbReference type="ARBA" id="ARBA00049244"/>
    </source>
</evidence>
<dbReference type="Pfam" id="PF00136">
    <property type="entry name" value="DNA_pol_B"/>
    <property type="match status" value="1"/>
</dbReference>
<dbReference type="GO" id="GO:0000166">
    <property type="term" value="F:nucleotide binding"/>
    <property type="evidence" value="ECO:0007669"/>
    <property type="project" value="InterPro"/>
</dbReference>
<evidence type="ECO:0000256" key="10">
    <source>
        <dbReference type="ARBA" id="ARBA00022771"/>
    </source>
</evidence>
<evidence type="ECO:0000256" key="21">
    <source>
        <dbReference type="RuleBase" id="RU000442"/>
    </source>
</evidence>
<keyword evidence="15 21" id="KW-0238">DNA-binding</keyword>
<feature type="compositionally biased region" description="Low complexity" evidence="22">
    <location>
        <begin position="423"/>
        <end position="432"/>
    </location>
</feature>
<dbReference type="InterPro" id="IPR025687">
    <property type="entry name" value="Znf-C4pol"/>
</dbReference>
<proteinExistence type="inferred from homology"/>
<evidence type="ECO:0000256" key="9">
    <source>
        <dbReference type="ARBA" id="ARBA00022763"/>
    </source>
</evidence>
<dbReference type="GO" id="GO:0005634">
    <property type="term" value="C:nucleus"/>
    <property type="evidence" value="ECO:0007669"/>
    <property type="project" value="UniProtKB-SubCell"/>
</dbReference>
<evidence type="ECO:0000256" key="15">
    <source>
        <dbReference type="ARBA" id="ARBA00023125"/>
    </source>
</evidence>
<dbReference type="GO" id="GO:0006260">
    <property type="term" value="P:DNA replication"/>
    <property type="evidence" value="ECO:0007669"/>
    <property type="project" value="UniProtKB-KW"/>
</dbReference>
<keyword evidence="5 21" id="KW-0808">Transferase</keyword>
<comment type="caution">
    <text evidence="27">The sequence shown here is derived from an EMBL/GenBank/DDBJ whole genome shotgun (WGS) entry which is preliminary data.</text>
</comment>
<evidence type="ECO:0000256" key="6">
    <source>
        <dbReference type="ARBA" id="ARBA00022695"/>
    </source>
</evidence>
<organism evidence="27 28">
    <name type="scientific">Ceratobasidium theobromae</name>
    <dbReference type="NCBI Taxonomy" id="1582974"/>
    <lineage>
        <taxon>Eukaryota</taxon>
        <taxon>Fungi</taxon>
        <taxon>Dikarya</taxon>
        <taxon>Basidiomycota</taxon>
        <taxon>Agaricomycotina</taxon>
        <taxon>Agaricomycetes</taxon>
        <taxon>Cantharellales</taxon>
        <taxon>Ceratobasidiaceae</taxon>
        <taxon>Ceratobasidium</taxon>
    </lineage>
</organism>
<dbReference type="InterPro" id="IPR042087">
    <property type="entry name" value="DNA_pol_B_thumb"/>
</dbReference>
<name>A0A5N5QR89_9AGAM</name>
<keyword evidence="12 21" id="KW-0239">DNA-directed DNA polymerase</keyword>
<evidence type="ECO:0000259" key="26">
    <source>
        <dbReference type="Pfam" id="PF24055"/>
    </source>
</evidence>
<feature type="region of interest" description="Disordered" evidence="22">
    <location>
        <begin position="284"/>
        <end position="324"/>
    </location>
</feature>
<feature type="domain" description="DNA-directed DNA polymerase family B multifunctional" evidence="23">
    <location>
        <begin position="958"/>
        <end position="1397"/>
    </location>
</feature>
<comment type="cofactor">
    <cofactor evidence="1 21">
        <name>[4Fe-4S] cluster</name>
        <dbReference type="ChEBI" id="CHEBI:49883"/>
    </cofactor>
</comment>
<reference evidence="27 28" key="1">
    <citation type="journal article" date="2019" name="Fungal Biol. Biotechnol.">
        <title>Draft genome sequence of fastidious pathogen Ceratobasidium theobromae, which causes vascular-streak dieback in Theobroma cacao.</title>
        <authorList>
            <person name="Ali S.S."/>
            <person name="Asman A."/>
            <person name="Shao J."/>
            <person name="Firmansyah A.P."/>
            <person name="Susilo A.W."/>
            <person name="Rosmana A."/>
            <person name="McMahon P."/>
            <person name="Junaid M."/>
            <person name="Guest D."/>
            <person name="Kheng T.Y."/>
            <person name="Meinhardt L.W."/>
            <person name="Bailey B.A."/>
        </authorList>
    </citation>
    <scope>NUCLEOTIDE SEQUENCE [LARGE SCALE GENOMIC DNA]</scope>
    <source>
        <strain evidence="27 28">CT2</strain>
    </source>
</reference>
<dbReference type="Pfam" id="PF03104">
    <property type="entry name" value="DNA_pol_B_exo1"/>
    <property type="match status" value="1"/>
</dbReference>
<keyword evidence="7 21" id="KW-0235">DNA replication</keyword>
<dbReference type="PRINTS" id="PR00106">
    <property type="entry name" value="DNAPOLB"/>
</dbReference>
<dbReference type="PANTHER" id="PTHR45812:SF1">
    <property type="entry name" value="DNA POLYMERASE ZETA CATALYTIC SUBUNIT"/>
    <property type="match status" value="1"/>
</dbReference>
<dbReference type="SUPFAM" id="SSF101152">
    <property type="entry name" value="Mob1/phocein"/>
    <property type="match status" value="1"/>
</dbReference>
<dbReference type="GO" id="GO:0008270">
    <property type="term" value="F:zinc ion binding"/>
    <property type="evidence" value="ECO:0007669"/>
    <property type="project" value="UniProtKB-KW"/>
</dbReference>
<dbReference type="GO" id="GO:0016035">
    <property type="term" value="C:zeta DNA polymerase complex"/>
    <property type="evidence" value="ECO:0007669"/>
    <property type="project" value="InterPro"/>
</dbReference>
<dbReference type="PROSITE" id="PS00116">
    <property type="entry name" value="DNA_POLYMERASE_B"/>
    <property type="match status" value="1"/>
</dbReference>
<dbReference type="FunFam" id="1.20.140.30:FF:000001">
    <property type="entry name" value="MOB kinase activator 1A"/>
    <property type="match status" value="1"/>
</dbReference>
<dbReference type="FunFam" id="3.30.420.10:FF:000024">
    <property type="entry name" value="DNA polymerase zeta catalytic subunit"/>
    <property type="match status" value="1"/>
</dbReference>
<dbReference type="GO" id="GO:0003677">
    <property type="term" value="F:DNA binding"/>
    <property type="evidence" value="ECO:0007669"/>
    <property type="project" value="UniProtKB-KW"/>
</dbReference>
<feature type="compositionally biased region" description="Basic and acidic residues" evidence="22">
    <location>
        <begin position="308"/>
        <end position="324"/>
    </location>
</feature>
<keyword evidence="10 21" id="KW-0863">Zinc-finger</keyword>
<evidence type="ECO:0000259" key="24">
    <source>
        <dbReference type="Pfam" id="PF03104"/>
    </source>
</evidence>
<evidence type="ECO:0000256" key="11">
    <source>
        <dbReference type="ARBA" id="ARBA00022833"/>
    </source>
</evidence>
<dbReference type="Gene3D" id="1.10.132.60">
    <property type="entry name" value="DNA polymerase family B, C-terminal domain"/>
    <property type="match status" value="1"/>
</dbReference>
<dbReference type="GO" id="GO:0051539">
    <property type="term" value="F:4 iron, 4 sulfur cluster binding"/>
    <property type="evidence" value="ECO:0007669"/>
    <property type="project" value="UniProtKB-KW"/>
</dbReference>
<evidence type="ECO:0000256" key="17">
    <source>
        <dbReference type="ARBA" id="ARBA00023242"/>
    </source>
</evidence>
<comment type="subunit">
    <text evidence="19">Forms DNA polymerase zeta with REV7.</text>
</comment>
<evidence type="ECO:0000313" key="27">
    <source>
        <dbReference type="EMBL" id="KAB5594282.1"/>
    </source>
</evidence>
<dbReference type="InterPro" id="IPR036397">
    <property type="entry name" value="RNaseH_sf"/>
</dbReference>
<dbReference type="GO" id="GO:0003887">
    <property type="term" value="F:DNA-directed DNA polymerase activity"/>
    <property type="evidence" value="ECO:0007669"/>
    <property type="project" value="UniProtKB-KW"/>
</dbReference>
<evidence type="ECO:0000256" key="8">
    <source>
        <dbReference type="ARBA" id="ARBA00022723"/>
    </source>
</evidence>
<feature type="compositionally biased region" description="Basic and acidic residues" evidence="22">
    <location>
        <begin position="504"/>
        <end position="517"/>
    </location>
</feature>
<evidence type="ECO:0000256" key="12">
    <source>
        <dbReference type="ARBA" id="ARBA00022932"/>
    </source>
</evidence>
<dbReference type="EMBL" id="SSOP01000022">
    <property type="protein sequence ID" value="KAB5594282.1"/>
    <property type="molecule type" value="Genomic_DNA"/>
</dbReference>
<feature type="domain" description="DNA polymerase delta/zeta catalytic subunit N-terminal" evidence="26">
    <location>
        <begin position="10"/>
        <end position="72"/>
    </location>
</feature>
<dbReference type="InterPro" id="IPR056435">
    <property type="entry name" value="DPOD/Z_N"/>
</dbReference>
<evidence type="ECO:0000313" key="28">
    <source>
        <dbReference type="Proteomes" id="UP000383932"/>
    </source>
</evidence>
<comment type="similarity">
    <text evidence="3 21">Belongs to the DNA polymerase type-B family.</text>
</comment>
<evidence type="ECO:0000256" key="4">
    <source>
        <dbReference type="ARBA" id="ARBA00022485"/>
    </source>
</evidence>
<dbReference type="InterPro" id="IPR017964">
    <property type="entry name" value="DNA-dir_DNA_pol_B_CS"/>
</dbReference>
<comment type="subcellular location">
    <subcellularLocation>
        <location evidence="2 21">Nucleus</location>
    </subcellularLocation>
</comment>
<evidence type="ECO:0000256" key="1">
    <source>
        <dbReference type="ARBA" id="ARBA00001966"/>
    </source>
</evidence>
<dbReference type="InterPro" id="IPR006133">
    <property type="entry name" value="DNA-dir_DNA_pol_B_exonuc"/>
</dbReference>
<feature type="binding site" evidence="20">
    <location>
        <position position="1633"/>
    </location>
    <ligand>
        <name>Zn(2+)</name>
        <dbReference type="ChEBI" id="CHEBI:29105"/>
    </ligand>
</feature>
<keyword evidence="4 21" id="KW-0004">4Fe-4S</keyword>